<evidence type="ECO:0000313" key="3">
    <source>
        <dbReference type="EMBL" id="NYI05486.1"/>
    </source>
</evidence>
<reference evidence="3 4" key="1">
    <citation type="submission" date="2020-07" db="EMBL/GenBank/DDBJ databases">
        <title>Sequencing the genomes of 1000 actinobacteria strains.</title>
        <authorList>
            <person name="Klenk H.-P."/>
        </authorList>
    </citation>
    <scope>NUCLEOTIDE SEQUENCE [LARGE SCALE GENOMIC DNA]</scope>
    <source>
        <strain evidence="3 4">DSM 42178</strain>
    </source>
</reference>
<evidence type="ECO:0000256" key="2">
    <source>
        <dbReference type="SAM" id="SignalP"/>
    </source>
</evidence>
<dbReference type="Gene3D" id="2.60.40.1890">
    <property type="entry name" value="PCu(A)C copper chaperone"/>
    <property type="match status" value="1"/>
</dbReference>
<feature type="region of interest" description="Disordered" evidence="1">
    <location>
        <begin position="153"/>
        <end position="189"/>
    </location>
</feature>
<keyword evidence="2" id="KW-0732">Signal</keyword>
<protein>
    <recommendedName>
        <fullName evidence="5">Copper chaperone PCu(A)C</fullName>
    </recommendedName>
</protein>
<dbReference type="InterPro" id="IPR007410">
    <property type="entry name" value="LpqE-like"/>
</dbReference>
<dbReference type="SUPFAM" id="SSF110087">
    <property type="entry name" value="DR1885-like metal-binding protein"/>
    <property type="match status" value="1"/>
</dbReference>
<name>A0A852ZST2_9ACTN</name>
<gene>
    <name evidence="3" type="ORF">FHU37_002429</name>
</gene>
<organism evidence="3 4">
    <name type="scientific">Allostreptomyces psammosilenae</name>
    <dbReference type="NCBI Taxonomy" id="1892865"/>
    <lineage>
        <taxon>Bacteria</taxon>
        <taxon>Bacillati</taxon>
        <taxon>Actinomycetota</taxon>
        <taxon>Actinomycetes</taxon>
        <taxon>Kitasatosporales</taxon>
        <taxon>Streptomycetaceae</taxon>
        <taxon>Allostreptomyces</taxon>
    </lineage>
</organism>
<dbReference type="InterPro" id="IPR036182">
    <property type="entry name" value="PCuAC_sf"/>
</dbReference>
<keyword evidence="4" id="KW-1185">Reference proteome</keyword>
<dbReference type="EMBL" id="JACBZD010000001">
    <property type="protein sequence ID" value="NYI05486.1"/>
    <property type="molecule type" value="Genomic_DNA"/>
</dbReference>
<feature type="signal peptide" evidence="2">
    <location>
        <begin position="1"/>
        <end position="31"/>
    </location>
</feature>
<evidence type="ECO:0008006" key="5">
    <source>
        <dbReference type="Google" id="ProtNLM"/>
    </source>
</evidence>
<comment type="caution">
    <text evidence="3">The sequence shown here is derived from an EMBL/GenBank/DDBJ whole genome shotgun (WGS) entry which is preliminary data.</text>
</comment>
<dbReference type="RefSeq" id="WP_179814218.1">
    <property type="nucleotide sequence ID" value="NZ_JACBZD010000001.1"/>
</dbReference>
<dbReference type="PROSITE" id="PS51257">
    <property type="entry name" value="PROKAR_LIPOPROTEIN"/>
    <property type="match status" value="1"/>
</dbReference>
<dbReference type="Pfam" id="PF04314">
    <property type="entry name" value="PCuAC"/>
    <property type="match status" value="1"/>
</dbReference>
<dbReference type="PANTHER" id="PTHR36302">
    <property type="entry name" value="BLR7088 PROTEIN"/>
    <property type="match status" value="1"/>
</dbReference>
<dbReference type="PANTHER" id="PTHR36302:SF1">
    <property type="entry name" value="COPPER CHAPERONE PCU(A)C"/>
    <property type="match status" value="1"/>
</dbReference>
<sequence>MTRRSVPRAVAALAGAALLTLAATGCSGAGAGDGGAEPTPPRLSVRDAYVPQPASADVAAGYLVVENAGSTPDRLVGVSSPAATVTLHRGEDGAMVPTDGFDVPAEGELAFERLGNHLMLSELAGPLREGDTVEMTLTFATSTPIEVEVPVTSMTYRPDGSGSAPDPAAGSSGDAGGAHSGHGSSAAGS</sequence>
<evidence type="ECO:0000313" key="4">
    <source>
        <dbReference type="Proteomes" id="UP000567795"/>
    </source>
</evidence>
<accession>A0A852ZST2</accession>
<evidence type="ECO:0000256" key="1">
    <source>
        <dbReference type="SAM" id="MobiDB-lite"/>
    </source>
</evidence>
<proteinExistence type="predicted"/>
<dbReference type="Proteomes" id="UP000567795">
    <property type="component" value="Unassembled WGS sequence"/>
</dbReference>
<feature type="compositionally biased region" description="Low complexity" evidence="1">
    <location>
        <begin position="158"/>
        <end position="172"/>
    </location>
</feature>
<feature type="chain" id="PRO_5032839056" description="Copper chaperone PCu(A)C" evidence="2">
    <location>
        <begin position="32"/>
        <end position="189"/>
    </location>
</feature>
<dbReference type="AlphaFoldDB" id="A0A852ZST2"/>
<dbReference type="InterPro" id="IPR058248">
    <property type="entry name" value="Lxx211020-like"/>
</dbReference>